<evidence type="ECO:0000259" key="8">
    <source>
        <dbReference type="PROSITE" id="PS51030"/>
    </source>
</evidence>
<dbReference type="Pfam" id="PF00104">
    <property type="entry name" value="Hormone_recep"/>
    <property type="match status" value="1"/>
</dbReference>
<feature type="non-terminal residue" evidence="10">
    <location>
        <position position="1"/>
    </location>
</feature>
<dbReference type="InterPro" id="IPR035500">
    <property type="entry name" value="NHR-like_dom_sf"/>
</dbReference>
<dbReference type="InterPro" id="IPR001628">
    <property type="entry name" value="Znf_hrmn_rcpt"/>
</dbReference>
<dbReference type="GO" id="GO:0003700">
    <property type="term" value="F:DNA-binding transcription factor activity"/>
    <property type="evidence" value="ECO:0007669"/>
    <property type="project" value="InterPro"/>
</dbReference>
<keyword evidence="6" id="KW-0804">Transcription</keyword>
<keyword evidence="11" id="KW-1185">Reference proteome</keyword>
<name>A0AAN5DG13_9BILA</name>
<keyword evidence="5" id="KW-0238">DNA-binding</keyword>
<organism evidence="10 11">
    <name type="scientific">Pristionchus mayeri</name>
    <dbReference type="NCBI Taxonomy" id="1317129"/>
    <lineage>
        <taxon>Eukaryota</taxon>
        <taxon>Metazoa</taxon>
        <taxon>Ecdysozoa</taxon>
        <taxon>Nematoda</taxon>
        <taxon>Chromadorea</taxon>
        <taxon>Rhabditida</taxon>
        <taxon>Rhabditina</taxon>
        <taxon>Diplogasteromorpha</taxon>
        <taxon>Diplogasteroidea</taxon>
        <taxon>Neodiplogasteridae</taxon>
        <taxon>Pristionchus</taxon>
    </lineage>
</organism>
<evidence type="ECO:0000313" key="11">
    <source>
        <dbReference type="Proteomes" id="UP001328107"/>
    </source>
</evidence>
<dbReference type="Gene3D" id="1.10.565.10">
    <property type="entry name" value="Retinoid X Receptor"/>
    <property type="match status" value="1"/>
</dbReference>
<dbReference type="PANTHER" id="PTHR46011:SF6">
    <property type="entry name" value="HIGH ZINC ACTIVATED NUCLEAR RECEPTOR PROTEIN"/>
    <property type="match status" value="1"/>
</dbReference>
<dbReference type="EMBL" id="BTRK01000006">
    <property type="protein sequence ID" value="GMR62856.1"/>
    <property type="molecule type" value="Genomic_DNA"/>
</dbReference>
<dbReference type="AlphaFoldDB" id="A0AAN5DG13"/>
<evidence type="ECO:0000256" key="7">
    <source>
        <dbReference type="ARBA" id="ARBA00023170"/>
    </source>
</evidence>
<sequence length="358" mass="41537">CRACKIFYRRAEKRKRPLRCTSNKRKCRKVPRCKKCRYEQIDRLVKGSDYEGGNRKGEETTAETNLPQEATVFCDGSLDAQFSLLERVRFSYGTMSISRRAAELSELHPGRHPMCAFDKNYPASQTTITSLNYAMRVLVSALYDFATNVFEEFSESLENKWYLIKNFHHPFWNLESAYRVVTQFPHLEHFHFMSLTTYLNDSSASSFMNLAPRTPTAKEDARDILRFMLHYDTRWGQDAVKAVDISEEEFLALLVLSFWNIENTAMDDSLVALGVKYRGRVMAELQAYYRRKGTDEQCARRIGELMGIVVVLQDLSFLMTVHLEEFRVLNVFDDNTTMYQLTKSGVPGTRRENAEETT</sequence>
<evidence type="ECO:0000256" key="1">
    <source>
        <dbReference type="ARBA" id="ARBA00022723"/>
    </source>
</evidence>
<protein>
    <recommendedName>
        <fullName evidence="12">Nuclear receptor</fullName>
    </recommendedName>
</protein>
<proteinExistence type="predicted"/>
<dbReference type="SMART" id="SM00430">
    <property type="entry name" value="HOLI"/>
    <property type="match status" value="1"/>
</dbReference>
<evidence type="ECO:0000256" key="4">
    <source>
        <dbReference type="ARBA" id="ARBA00023015"/>
    </source>
</evidence>
<dbReference type="PANTHER" id="PTHR46011">
    <property type="entry name" value="NUCLEAR HORMONE RECEPTOR FAMILY MEMBER NHR-86-RELATED"/>
    <property type="match status" value="1"/>
</dbReference>
<evidence type="ECO:0000256" key="2">
    <source>
        <dbReference type="ARBA" id="ARBA00022771"/>
    </source>
</evidence>
<dbReference type="GO" id="GO:0043565">
    <property type="term" value="F:sequence-specific DNA binding"/>
    <property type="evidence" value="ECO:0007669"/>
    <property type="project" value="InterPro"/>
</dbReference>
<comment type="caution">
    <text evidence="10">The sequence shown here is derived from an EMBL/GenBank/DDBJ whole genome shotgun (WGS) entry which is preliminary data.</text>
</comment>
<dbReference type="GO" id="GO:0008270">
    <property type="term" value="F:zinc ion binding"/>
    <property type="evidence" value="ECO:0007669"/>
    <property type="project" value="UniProtKB-KW"/>
</dbReference>
<keyword evidence="1" id="KW-0479">Metal-binding</keyword>
<feature type="domain" description="Nuclear receptor" evidence="8">
    <location>
        <begin position="1"/>
        <end position="55"/>
    </location>
</feature>
<dbReference type="InterPro" id="IPR000536">
    <property type="entry name" value="Nucl_hrmn_rcpt_lig-bd"/>
</dbReference>
<dbReference type="SUPFAM" id="SSF48508">
    <property type="entry name" value="Nuclear receptor ligand-binding domain"/>
    <property type="match status" value="1"/>
</dbReference>
<evidence type="ECO:0000256" key="6">
    <source>
        <dbReference type="ARBA" id="ARBA00023163"/>
    </source>
</evidence>
<dbReference type="Proteomes" id="UP001328107">
    <property type="component" value="Unassembled WGS sequence"/>
</dbReference>
<accession>A0AAN5DG13</accession>
<keyword evidence="7" id="KW-0675">Receptor</keyword>
<gene>
    <name evidence="10" type="ORF">PMAYCL1PPCAC_33051</name>
</gene>
<evidence type="ECO:0000256" key="5">
    <source>
        <dbReference type="ARBA" id="ARBA00023125"/>
    </source>
</evidence>
<evidence type="ECO:0000313" key="10">
    <source>
        <dbReference type="EMBL" id="GMR62856.1"/>
    </source>
</evidence>
<evidence type="ECO:0000259" key="9">
    <source>
        <dbReference type="PROSITE" id="PS51843"/>
    </source>
</evidence>
<keyword evidence="4" id="KW-0805">Transcription regulation</keyword>
<keyword evidence="3" id="KW-0862">Zinc</keyword>
<evidence type="ECO:0000256" key="3">
    <source>
        <dbReference type="ARBA" id="ARBA00022833"/>
    </source>
</evidence>
<dbReference type="PROSITE" id="PS51843">
    <property type="entry name" value="NR_LBD"/>
    <property type="match status" value="1"/>
</dbReference>
<keyword evidence="2" id="KW-0863">Zinc-finger</keyword>
<dbReference type="PROSITE" id="PS51030">
    <property type="entry name" value="NUCLEAR_REC_DBD_2"/>
    <property type="match status" value="1"/>
</dbReference>
<feature type="domain" description="NR LBD" evidence="9">
    <location>
        <begin position="96"/>
        <end position="345"/>
    </location>
</feature>
<evidence type="ECO:0008006" key="12">
    <source>
        <dbReference type="Google" id="ProtNLM"/>
    </source>
</evidence>
<dbReference type="GO" id="GO:0005634">
    <property type="term" value="C:nucleus"/>
    <property type="evidence" value="ECO:0007669"/>
    <property type="project" value="TreeGrafter"/>
</dbReference>
<reference evidence="11" key="1">
    <citation type="submission" date="2022-10" db="EMBL/GenBank/DDBJ databases">
        <title>Genome assembly of Pristionchus species.</title>
        <authorList>
            <person name="Yoshida K."/>
            <person name="Sommer R.J."/>
        </authorList>
    </citation>
    <scope>NUCLEOTIDE SEQUENCE [LARGE SCALE GENOMIC DNA]</scope>
    <source>
        <strain evidence="11">RS5460</strain>
    </source>
</reference>